<keyword evidence="2" id="KW-1185">Reference proteome</keyword>
<evidence type="ECO:0000313" key="2">
    <source>
        <dbReference type="Proteomes" id="UP000590442"/>
    </source>
</evidence>
<accession>A0A846QX25</accession>
<reference evidence="1 2" key="1">
    <citation type="submission" date="2020-03" db="EMBL/GenBank/DDBJ databases">
        <title>Genomic Encyclopedia of Type Strains, Phase IV (KMG-IV): sequencing the most valuable type-strain genomes for metagenomic binning, comparative biology and taxonomic classification.</title>
        <authorList>
            <person name="Goeker M."/>
        </authorList>
    </citation>
    <scope>NUCLEOTIDE SEQUENCE [LARGE SCALE GENOMIC DNA]</scope>
    <source>
        <strain evidence="1 2">DSM 29762</strain>
    </source>
</reference>
<protein>
    <submittedName>
        <fullName evidence="1">Uncharacterized protein</fullName>
    </submittedName>
</protein>
<dbReference type="AlphaFoldDB" id="A0A846QX25"/>
<name>A0A846QX25_9FLAO</name>
<comment type="caution">
    <text evidence="1">The sequence shown here is derived from an EMBL/GenBank/DDBJ whole genome shotgun (WGS) entry which is preliminary data.</text>
</comment>
<organism evidence="1 2">
    <name type="scientific">Saonia flava</name>
    <dbReference type="NCBI Taxonomy" id="523696"/>
    <lineage>
        <taxon>Bacteria</taxon>
        <taxon>Pseudomonadati</taxon>
        <taxon>Bacteroidota</taxon>
        <taxon>Flavobacteriia</taxon>
        <taxon>Flavobacteriales</taxon>
        <taxon>Flavobacteriaceae</taxon>
        <taxon>Saonia</taxon>
    </lineage>
</organism>
<dbReference type="Proteomes" id="UP000590442">
    <property type="component" value="Unassembled WGS sequence"/>
</dbReference>
<dbReference type="RefSeq" id="WP_167965583.1">
    <property type="nucleotide sequence ID" value="NZ_JAATJJ010000002.1"/>
</dbReference>
<dbReference type="EMBL" id="JAATJJ010000002">
    <property type="protein sequence ID" value="NJB72508.1"/>
    <property type="molecule type" value="Genomic_DNA"/>
</dbReference>
<proteinExistence type="predicted"/>
<gene>
    <name evidence="1" type="ORF">GGR42_002999</name>
</gene>
<evidence type="ECO:0000313" key="1">
    <source>
        <dbReference type="EMBL" id="NJB72508.1"/>
    </source>
</evidence>
<sequence length="113" mass="13042">MKANSKTIIANFIGHFFMICLVLSVLAKPVAFICNQLSEAEHELFEDSKKGEQSENEQNIDFEQEEAALDLLIFNTFLLDVYSVHNFFKQPENILNFKLSIHSPPPEMNYLLF</sequence>